<protein>
    <submittedName>
        <fullName evidence="1">Uncharacterized protein</fullName>
    </submittedName>
</protein>
<sequence>MSIFEMDAFGADHAEDGQQLFVAELGKVPCVENFGGFVKGHDLIDDVAMFPLVQWWPLSLCRHVDGGVWLA</sequence>
<organism evidence="1 2">
    <name type="scientific">Nonomuraea typhae</name>
    <dbReference type="NCBI Taxonomy" id="2603600"/>
    <lineage>
        <taxon>Bacteria</taxon>
        <taxon>Bacillati</taxon>
        <taxon>Actinomycetota</taxon>
        <taxon>Actinomycetes</taxon>
        <taxon>Streptosporangiales</taxon>
        <taxon>Streptosporangiaceae</taxon>
        <taxon>Nonomuraea</taxon>
    </lineage>
</organism>
<dbReference type="RefSeq" id="WP_397077720.1">
    <property type="nucleotide sequence ID" value="NZ_JBITGY010000001.1"/>
</dbReference>
<accession>A0ABW7YJ49</accession>
<evidence type="ECO:0000313" key="1">
    <source>
        <dbReference type="EMBL" id="MFI6495922.1"/>
    </source>
</evidence>
<evidence type="ECO:0000313" key="2">
    <source>
        <dbReference type="Proteomes" id="UP001612741"/>
    </source>
</evidence>
<reference evidence="1 2" key="1">
    <citation type="submission" date="2024-10" db="EMBL/GenBank/DDBJ databases">
        <title>The Natural Products Discovery Center: Release of the First 8490 Sequenced Strains for Exploring Actinobacteria Biosynthetic Diversity.</title>
        <authorList>
            <person name="Kalkreuter E."/>
            <person name="Kautsar S.A."/>
            <person name="Yang D."/>
            <person name="Bader C.D."/>
            <person name="Teijaro C.N."/>
            <person name="Fluegel L."/>
            <person name="Davis C.M."/>
            <person name="Simpson J.R."/>
            <person name="Lauterbach L."/>
            <person name="Steele A.D."/>
            <person name="Gui C."/>
            <person name="Meng S."/>
            <person name="Li G."/>
            <person name="Viehrig K."/>
            <person name="Ye F."/>
            <person name="Su P."/>
            <person name="Kiefer A.F."/>
            <person name="Nichols A."/>
            <person name="Cepeda A.J."/>
            <person name="Yan W."/>
            <person name="Fan B."/>
            <person name="Jiang Y."/>
            <person name="Adhikari A."/>
            <person name="Zheng C.-J."/>
            <person name="Schuster L."/>
            <person name="Cowan T.M."/>
            <person name="Smanski M.J."/>
            <person name="Chevrette M.G."/>
            <person name="De Carvalho L.P.S."/>
            <person name="Shen B."/>
        </authorList>
    </citation>
    <scope>NUCLEOTIDE SEQUENCE [LARGE SCALE GENOMIC DNA]</scope>
    <source>
        <strain evidence="1 2">NPDC050545</strain>
    </source>
</reference>
<dbReference type="Proteomes" id="UP001612741">
    <property type="component" value="Unassembled WGS sequence"/>
</dbReference>
<gene>
    <name evidence="1" type="ORF">ACIBG2_00970</name>
</gene>
<name>A0ABW7YJ49_9ACTN</name>
<proteinExistence type="predicted"/>
<dbReference type="EMBL" id="JBITGY010000001">
    <property type="protein sequence ID" value="MFI6495922.1"/>
    <property type="molecule type" value="Genomic_DNA"/>
</dbReference>
<keyword evidence="2" id="KW-1185">Reference proteome</keyword>
<comment type="caution">
    <text evidence="1">The sequence shown here is derived from an EMBL/GenBank/DDBJ whole genome shotgun (WGS) entry which is preliminary data.</text>
</comment>